<keyword evidence="2 4" id="KW-0238">DNA-binding</keyword>
<dbReference type="SUPFAM" id="SSF46689">
    <property type="entry name" value="Homeodomain-like"/>
    <property type="match status" value="1"/>
</dbReference>
<evidence type="ECO:0000256" key="2">
    <source>
        <dbReference type="ARBA" id="ARBA00023125"/>
    </source>
</evidence>
<keyword evidence="3" id="KW-0804">Transcription</keyword>
<dbReference type="PANTHER" id="PTHR47506">
    <property type="entry name" value="TRANSCRIPTIONAL REGULATORY PROTEIN"/>
    <property type="match status" value="1"/>
</dbReference>
<gene>
    <name evidence="7" type="ORF">GCM10022244_55540</name>
</gene>
<keyword evidence="1" id="KW-0805">Transcription regulation</keyword>
<keyword evidence="8" id="KW-1185">Reference proteome</keyword>
<dbReference type="InterPro" id="IPR009057">
    <property type="entry name" value="Homeodomain-like_sf"/>
</dbReference>
<dbReference type="Gene3D" id="1.10.357.10">
    <property type="entry name" value="Tetracycline Repressor, domain 2"/>
    <property type="match status" value="1"/>
</dbReference>
<dbReference type="EMBL" id="BAABAJ010000030">
    <property type="protein sequence ID" value="GAA3940324.1"/>
    <property type="molecule type" value="Genomic_DNA"/>
</dbReference>
<dbReference type="Pfam" id="PF00440">
    <property type="entry name" value="TetR_N"/>
    <property type="match status" value="1"/>
</dbReference>
<proteinExistence type="predicted"/>
<dbReference type="Pfam" id="PF16925">
    <property type="entry name" value="TetR_C_13"/>
    <property type="match status" value="1"/>
</dbReference>
<evidence type="ECO:0000256" key="4">
    <source>
        <dbReference type="PROSITE-ProRule" id="PRU00335"/>
    </source>
</evidence>
<dbReference type="SUPFAM" id="SSF48498">
    <property type="entry name" value="Tetracyclin repressor-like, C-terminal domain"/>
    <property type="match status" value="1"/>
</dbReference>
<reference evidence="8" key="1">
    <citation type="journal article" date="2019" name="Int. J. Syst. Evol. Microbiol.">
        <title>The Global Catalogue of Microorganisms (GCM) 10K type strain sequencing project: providing services to taxonomists for standard genome sequencing and annotation.</title>
        <authorList>
            <consortium name="The Broad Institute Genomics Platform"/>
            <consortium name="The Broad Institute Genome Sequencing Center for Infectious Disease"/>
            <person name="Wu L."/>
            <person name="Ma J."/>
        </authorList>
    </citation>
    <scope>NUCLEOTIDE SEQUENCE [LARGE SCALE GENOMIC DNA]</scope>
    <source>
        <strain evidence="8">JCM 16956</strain>
    </source>
</reference>
<evidence type="ECO:0000256" key="3">
    <source>
        <dbReference type="ARBA" id="ARBA00023163"/>
    </source>
</evidence>
<feature type="DNA-binding region" description="H-T-H motif" evidence="4">
    <location>
        <begin position="34"/>
        <end position="53"/>
    </location>
</feature>
<evidence type="ECO:0000313" key="8">
    <source>
        <dbReference type="Proteomes" id="UP001501000"/>
    </source>
</evidence>
<dbReference type="PANTHER" id="PTHR47506:SF1">
    <property type="entry name" value="HTH-TYPE TRANSCRIPTIONAL REGULATOR YJDC"/>
    <property type="match status" value="1"/>
</dbReference>
<feature type="region of interest" description="Disordered" evidence="5">
    <location>
        <begin position="198"/>
        <end position="247"/>
    </location>
</feature>
<dbReference type="InterPro" id="IPR001647">
    <property type="entry name" value="HTH_TetR"/>
</dbReference>
<dbReference type="Proteomes" id="UP001501000">
    <property type="component" value="Unassembled WGS sequence"/>
</dbReference>
<dbReference type="PROSITE" id="PS01081">
    <property type="entry name" value="HTH_TETR_1"/>
    <property type="match status" value="1"/>
</dbReference>
<evidence type="ECO:0000256" key="5">
    <source>
        <dbReference type="SAM" id="MobiDB-lite"/>
    </source>
</evidence>
<organism evidence="7 8">
    <name type="scientific">Streptomyces gulbargensis</name>
    <dbReference type="NCBI Taxonomy" id="364901"/>
    <lineage>
        <taxon>Bacteria</taxon>
        <taxon>Bacillati</taxon>
        <taxon>Actinomycetota</taxon>
        <taxon>Actinomycetes</taxon>
        <taxon>Kitasatosporales</taxon>
        <taxon>Streptomycetaceae</taxon>
        <taxon>Streptomyces</taxon>
    </lineage>
</organism>
<feature type="domain" description="HTH tetR-type" evidence="6">
    <location>
        <begin position="11"/>
        <end position="71"/>
    </location>
</feature>
<comment type="caution">
    <text evidence="7">The sequence shown here is derived from an EMBL/GenBank/DDBJ whole genome shotgun (WGS) entry which is preliminary data.</text>
</comment>
<accession>A0ABP7NAD2</accession>
<protein>
    <submittedName>
        <fullName evidence="7">TetR/AcrR family transcriptional regulator</fullName>
    </submittedName>
</protein>
<dbReference type="InterPro" id="IPR011075">
    <property type="entry name" value="TetR_C"/>
</dbReference>
<name>A0ABP7NAD2_9ACTN</name>
<dbReference type="Gene3D" id="1.10.10.60">
    <property type="entry name" value="Homeodomain-like"/>
    <property type="match status" value="1"/>
</dbReference>
<sequence length="247" mass="26123">MATRQRGRPRSFDRLTALEQATMAFWEHGYETTSVSDLTRAMGISAPSLYAAFGDKRTLFEEVVETYAVSYGAYGGRALAEEETARAGIGRLLAEAAELFTEPGHPRGCLMISAAVNCSTPEVEESLRARRNANLASFEARIRRDVERGALPADTDAAALARLSGAVLQGMSQQARDGAEKEELAAVARLAMRAWPAETVPAGGETKVTGRAAPGRPAPDARNPDPQAPDADAPDVPAAETPAGRGA</sequence>
<dbReference type="InterPro" id="IPR023772">
    <property type="entry name" value="DNA-bd_HTH_TetR-type_CS"/>
</dbReference>
<feature type="compositionally biased region" description="Low complexity" evidence="5">
    <location>
        <begin position="211"/>
        <end position="247"/>
    </location>
</feature>
<evidence type="ECO:0000256" key="1">
    <source>
        <dbReference type="ARBA" id="ARBA00023015"/>
    </source>
</evidence>
<evidence type="ECO:0000313" key="7">
    <source>
        <dbReference type="EMBL" id="GAA3940324.1"/>
    </source>
</evidence>
<evidence type="ECO:0000259" key="6">
    <source>
        <dbReference type="PROSITE" id="PS50977"/>
    </source>
</evidence>
<dbReference type="InterPro" id="IPR036271">
    <property type="entry name" value="Tet_transcr_reg_TetR-rel_C_sf"/>
</dbReference>
<dbReference type="PROSITE" id="PS50977">
    <property type="entry name" value="HTH_TETR_2"/>
    <property type="match status" value="1"/>
</dbReference>